<evidence type="ECO:0000313" key="2">
    <source>
        <dbReference type="EMBL" id="MEA9357081.1"/>
    </source>
</evidence>
<dbReference type="Proteomes" id="UP001302274">
    <property type="component" value="Unassembled WGS sequence"/>
</dbReference>
<evidence type="ECO:0000256" key="1">
    <source>
        <dbReference type="SAM" id="SignalP"/>
    </source>
</evidence>
<feature type="signal peptide" evidence="1">
    <location>
        <begin position="1"/>
        <end position="18"/>
    </location>
</feature>
<accession>A0ABU5VVL0</accession>
<feature type="chain" id="PRO_5046119128" description="Outer membrane protein beta-barrel domain-containing protein" evidence="1">
    <location>
        <begin position="19"/>
        <end position="203"/>
    </location>
</feature>
<sequence length="203" mass="22888">MKNLLFVMLAIFPISSFAIVNEVAFDFGYDRTVYGTSRQNNTVTRSYSGVLSTYIFDYTAIDLSASRTQDTTSENERYTVATGIDLVGQQNRVRSSVYGIGLKQMFAPRTARLIPGISVGYAKQFLDYESDVTVEDTVSKARLKINNGTKKQRIDSVFGTFSLQLRMTERLSLKGSVKTLFPAFEMDKARDNVKYAFGFSWVF</sequence>
<comment type="caution">
    <text evidence="2">The sequence shown here is derived from an EMBL/GenBank/DDBJ whole genome shotgun (WGS) entry which is preliminary data.</text>
</comment>
<keyword evidence="3" id="KW-1185">Reference proteome</keyword>
<evidence type="ECO:0000313" key="3">
    <source>
        <dbReference type="Proteomes" id="UP001302274"/>
    </source>
</evidence>
<evidence type="ECO:0008006" key="4">
    <source>
        <dbReference type="Google" id="ProtNLM"/>
    </source>
</evidence>
<dbReference type="EMBL" id="JAYGJQ010000002">
    <property type="protein sequence ID" value="MEA9357081.1"/>
    <property type="molecule type" value="Genomic_DNA"/>
</dbReference>
<reference evidence="2 3" key="1">
    <citation type="submission" date="2023-11" db="EMBL/GenBank/DDBJ databases">
        <title>A Novel Polar Bacteriovorax (B. antarcticus) Isolated from the Biocrust in Antarctica.</title>
        <authorList>
            <person name="Mun W."/>
            <person name="Choi S.Y."/>
            <person name="Mitchell R.J."/>
        </authorList>
    </citation>
    <scope>NUCLEOTIDE SEQUENCE [LARGE SCALE GENOMIC DNA]</scope>
    <source>
        <strain evidence="2 3">PP10</strain>
    </source>
</reference>
<protein>
    <recommendedName>
        <fullName evidence="4">Outer membrane protein beta-barrel domain-containing protein</fullName>
    </recommendedName>
</protein>
<name>A0ABU5VVL0_9BACT</name>
<gene>
    <name evidence="2" type="ORF">SHI21_12725</name>
</gene>
<proteinExistence type="predicted"/>
<dbReference type="RefSeq" id="WP_323576975.1">
    <property type="nucleotide sequence ID" value="NZ_JAYGJQ010000002.1"/>
</dbReference>
<keyword evidence="1" id="KW-0732">Signal</keyword>
<organism evidence="2 3">
    <name type="scientific">Bacteriovorax antarcticus</name>
    <dbReference type="NCBI Taxonomy" id="3088717"/>
    <lineage>
        <taxon>Bacteria</taxon>
        <taxon>Pseudomonadati</taxon>
        <taxon>Bdellovibrionota</taxon>
        <taxon>Bacteriovoracia</taxon>
        <taxon>Bacteriovoracales</taxon>
        <taxon>Bacteriovoracaceae</taxon>
        <taxon>Bacteriovorax</taxon>
    </lineage>
</organism>